<dbReference type="OMA" id="HCIINEP"/>
<dbReference type="PANTHER" id="PTHR11614">
    <property type="entry name" value="PHOSPHOLIPASE-RELATED"/>
    <property type="match status" value="1"/>
</dbReference>
<dbReference type="EMBL" id="AP006501">
    <property type="protein sequence ID" value="BAM82838.1"/>
    <property type="molecule type" value="Genomic_DNA"/>
</dbReference>
<name>M1VLZ2_CYAM1</name>
<dbReference type="AlphaFoldDB" id="M1VLZ2"/>
<evidence type="ECO:0000313" key="3">
    <source>
        <dbReference type="EMBL" id="BAM82838.1"/>
    </source>
</evidence>
<dbReference type="GeneID" id="16997353"/>
<proteinExistence type="predicted"/>
<feature type="domain" description="Serine aminopeptidase S33" evidence="2">
    <location>
        <begin position="120"/>
        <end position="367"/>
    </location>
</feature>
<dbReference type="InterPro" id="IPR022742">
    <property type="entry name" value="Hydrolase_4"/>
</dbReference>
<evidence type="ECO:0000256" key="1">
    <source>
        <dbReference type="SAM" id="MobiDB-lite"/>
    </source>
</evidence>
<dbReference type="SUPFAM" id="SSF53474">
    <property type="entry name" value="alpha/beta-Hydrolases"/>
    <property type="match status" value="1"/>
</dbReference>
<dbReference type="STRING" id="280699.M1VLZ2"/>
<dbReference type="OrthoDB" id="2498029at2759"/>
<accession>M1VLZ2</accession>
<dbReference type="InterPro" id="IPR051044">
    <property type="entry name" value="MAG_DAG_Lipase"/>
</dbReference>
<dbReference type="RefSeq" id="XP_005538874.1">
    <property type="nucleotide sequence ID" value="XM_005538817.1"/>
</dbReference>
<feature type="region of interest" description="Disordered" evidence="1">
    <location>
        <begin position="49"/>
        <end position="68"/>
    </location>
</feature>
<dbReference type="Gramene" id="CMS228CT">
    <property type="protein sequence ID" value="CMS228CT"/>
    <property type="gene ID" value="CMS228C"/>
</dbReference>
<reference evidence="3 4" key="1">
    <citation type="journal article" date="2004" name="Nature">
        <title>Genome sequence of the ultrasmall unicellular red alga Cyanidioschyzon merolae 10D.</title>
        <authorList>
            <person name="Matsuzaki M."/>
            <person name="Misumi O."/>
            <person name="Shin-i T."/>
            <person name="Maruyama S."/>
            <person name="Takahara M."/>
            <person name="Miyagishima S."/>
            <person name="Mori T."/>
            <person name="Nishida K."/>
            <person name="Yagisawa F."/>
            <person name="Nishida K."/>
            <person name="Yoshida Y."/>
            <person name="Nishimura Y."/>
            <person name="Nakao S."/>
            <person name="Kobayashi T."/>
            <person name="Momoyama Y."/>
            <person name="Higashiyama T."/>
            <person name="Minoda A."/>
            <person name="Sano M."/>
            <person name="Nomoto H."/>
            <person name="Oishi K."/>
            <person name="Hayashi H."/>
            <person name="Ohta F."/>
            <person name="Nishizaka S."/>
            <person name="Haga S."/>
            <person name="Miura S."/>
            <person name="Morishita T."/>
            <person name="Kabeya Y."/>
            <person name="Terasawa K."/>
            <person name="Suzuki Y."/>
            <person name="Ishii Y."/>
            <person name="Asakawa S."/>
            <person name="Takano H."/>
            <person name="Ohta N."/>
            <person name="Kuroiwa H."/>
            <person name="Tanaka K."/>
            <person name="Shimizu N."/>
            <person name="Sugano S."/>
            <person name="Sato N."/>
            <person name="Nozaki H."/>
            <person name="Ogasawara N."/>
            <person name="Kohara Y."/>
            <person name="Kuroiwa T."/>
        </authorList>
    </citation>
    <scope>NUCLEOTIDE SEQUENCE [LARGE SCALE GENOMIC DNA]</scope>
    <source>
        <strain evidence="3 4">10D</strain>
    </source>
</reference>
<dbReference type="KEGG" id="cme:CYME_CMS228C"/>
<dbReference type="Proteomes" id="UP000007014">
    <property type="component" value="Chromosome 19"/>
</dbReference>
<organism evidence="3 4">
    <name type="scientific">Cyanidioschyzon merolae (strain NIES-3377 / 10D)</name>
    <name type="common">Unicellular red alga</name>
    <dbReference type="NCBI Taxonomy" id="280699"/>
    <lineage>
        <taxon>Eukaryota</taxon>
        <taxon>Rhodophyta</taxon>
        <taxon>Bangiophyceae</taxon>
        <taxon>Cyanidiales</taxon>
        <taxon>Cyanidiaceae</taxon>
        <taxon>Cyanidioschyzon</taxon>
    </lineage>
</organism>
<evidence type="ECO:0000259" key="2">
    <source>
        <dbReference type="Pfam" id="PF12146"/>
    </source>
</evidence>
<dbReference type="InterPro" id="IPR029058">
    <property type="entry name" value="AB_hydrolase_fold"/>
</dbReference>
<dbReference type="Gene3D" id="3.40.50.1820">
    <property type="entry name" value="alpha/beta hydrolase"/>
    <property type="match status" value="1"/>
</dbReference>
<dbReference type="Pfam" id="PF12146">
    <property type="entry name" value="Hydrolase_4"/>
    <property type="match status" value="1"/>
</dbReference>
<dbReference type="HOGENOM" id="CLU_720347_0_0_1"/>
<reference evidence="3 4" key="2">
    <citation type="journal article" date="2007" name="BMC Biol.">
        <title>A 100%-complete sequence reveals unusually simple genomic features in the hot-spring red alga Cyanidioschyzon merolae.</title>
        <authorList>
            <person name="Nozaki H."/>
            <person name="Takano H."/>
            <person name="Misumi O."/>
            <person name="Terasawa K."/>
            <person name="Matsuzaki M."/>
            <person name="Maruyama S."/>
            <person name="Nishida K."/>
            <person name="Yagisawa F."/>
            <person name="Yoshida Y."/>
            <person name="Fujiwara T."/>
            <person name="Takio S."/>
            <person name="Tamura K."/>
            <person name="Chung S.J."/>
            <person name="Nakamura S."/>
            <person name="Kuroiwa H."/>
            <person name="Tanaka K."/>
            <person name="Sato N."/>
            <person name="Kuroiwa T."/>
        </authorList>
    </citation>
    <scope>NUCLEOTIDE SEQUENCE [LARGE SCALE GENOMIC DNA]</scope>
    <source>
        <strain evidence="3 4">10D</strain>
    </source>
</reference>
<sequence>MGKTDLEQVVHATYYFPSPTPSGHKLFGQAWVPESCLLDQERTRAEIERSLAKAPPAQKTASSNNAKASDYGDFGRTLSVDELKVLRHDPRNVRAYVLFLHGLHSNSSFGTMDPIARGELHRKYQGSVPHRLNEHGMVVFAHDHMGHGRTLTASGKHDHRVIDRFQTLELDALQHIELIRSLASSDSATEDNAAMQNKPLFIIGESMGGLLAVCLALHHHEKVFPTRESTGGLVLIAPAVLPPSNMFGIKGRILYPLSGLVSALFPRLDAVKIPGCGLFPEIQKEFDSDPWTGRGMLKARLGREIIQAQKQVEKHMKELKCPFLVLYGTEDTLTDPQKGAELFQQASSSDKQTIILSGMWHILLYEPRADEARSAVYSWIFARC</sequence>
<keyword evidence="4" id="KW-1185">Reference proteome</keyword>
<dbReference type="eggNOG" id="KOG1455">
    <property type="taxonomic scope" value="Eukaryota"/>
</dbReference>
<gene>
    <name evidence="3" type="ORF">CYME_CMS228C</name>
</gene>
<evidence type="ECO:0000313" key="4">
    <source>
        <dbReference type="Proteomes" id="UP000007014"/>
    </source>
</evidence>
<protein>
    <submittedName>
        <fullName evidence="3">Similar to monoglyceride lipase</fullName>
    </submittedName>
</protein>